<dbReference type="EMBL" id="LGRX02012570">
    <property type="protein sequence ID" value="KAK3267177.1"/>
    <property type="molecule type" value="Genomic_DNA"/>
</dbReference>
<dbReference type="Proteomes" id="UP001190700">
    <property type="component" value="Unassembled WGS sequence"/>
</dbReference>
<name>A0AAE0FWS2_9CHLO</name>
<dbReference type="PANTHER" id="PTHR31793">
    <property type="entry name" value="4-HYDROXYBENZOYL-COA THIOESTERASE FAMILY MEMBER"/>
    <property type="match status" value="1"/>
</dbReference>
<sequence>MSDGEVNFLGQPFAHKLRIRYAECDMQGRVHNSNFQLYADVAMDELLAARVGHEVEFEYVVVQSTVRYLKPAHFHEVMTILLGITHIGNTSFSTEAIGSIQGQGEVFRCKMAYVHVDIKTGKPMPIPANISSKLKEGCILSSAL</sequence>
<comment type="caution">
    <text evidence="3">The sequence shown here is derived from an EMBL/GenBank/DDBJ whole genome shotgun (WGS) entry which is preliminary data.</text>
</comment>
<evidence type="ECO:0000313" key="4">
    <source>
        <dbReference type="Proteomes" id="UP001190700"/>
    </source>
</evidence>
<dbReference type="GO" id="GO:0047617">
    <property type="term" value="F:fatty acyl-CoA hydrolase activity"/>
    <property type="evidence" value="ECO:0007669"/>
    <property type="project" value="TreeGrafter"/>
</dbReference>
<evidence type="ECO:0000256" key="2">
    <source>
        <dbReference type="ARBA" id="ARBA00022801"/>
    </source>
</evidence>
<keyword evidence="4" id="KW-1185">Reference proteome</keyword>
<accession>A0AAE0FWS2</accession>
<protein>
    <submittedName>
        <fullName evidence="3">Uncharacterized protein</fullName>
    </submittedName>
</protein>
<dbReference type="CDD" id="cd00586">
    <property type="entry name" value="4HBT"/>
    <property type="match status" value="1"/>
</dbReference>
<comment type="similarity">
    <text evidence="1">Belongs to the 4-hydroxybenzoyl-CoA thioesterase family.</text>
</comment>
<dbReference type="AlphaFoldDB" id="A0AAE0FWS2"/>
<dbReference type="InterPro" id="IPR050563">
    <property type="entry name" value="4-hydroxybenzoyl-CoA_TE"/>
</dbReference>
<dbReference type="InterPro" id="IPR029069">
    <property type="entry name" value="HotDog_dom_sf"/>
</dbReference>
<dbReference type="Gene3D" id="3.10.129.10">
    <property type="entry name" value="Hotdog Thioesterase"/>
    <property type="match status" value="1"/>
</dbReference>
<dbReference type="SUPFAM" id="SSF54637">
    <property type="entry name" value="Thioesterase/thiol ester dehydrase-isomerase"/>
    <property type="match status" value="1"/>
</dbReference>
<organism evidence="3 4">
    <name type="scientific">Cymbomonas tetramitiformis</name>
    <dbReference type="NCBI Taxonomy" id="36881"/>
    <lineage>
        <taxon>Eukaryota</taxon>
        <taxon>Viridiplantae</taxon>
        <taxon>Chlorophyta</taxon>
        <taxon>Pyramimonadophyceae</taxon>
        <taxon>Pyramimonadales</taxon>
        <taxon>Pyramimonadaceae</taxon>
        <taxon>Cymbomonas</taxon>
    </lineage>
</organism>
<gene>
    <name evidence="3" type="ORF">CYMTET_24253</name>
</gene>
<keyword evidence="2" id="KW-0378">Hydrolase</keyword>
<dbReference type="Pfam" id="PF13279">
    <property type="entry name" value="4HBT_2"/>
    <property type="match status" value="1"/>
</dbReference>
<reference evidence="3 4" key="1">
    <citation type="journal article" date="2015" name="Genome Biol. Evol.">
        <title>Comparative Genomics of a Bacterivorous Green Alga Reveals Evolutionary Causalities and Consequences of Phago-Mixotrophic Mode of Nutrition.</title>
        <authorList>
            <person name="Burns J.A."/>
            <person name="Paasch A."/>
            <person name="Narechania A."/>
            <person name="Kim E."/>
        </authorList>
    </citation>
    <scope>NUCLEOTIDE SEQUENCE [LARGE SCALE GENOMIC DNA]</scope>
    <source>
        <strain evidence="3 4">PLY_AMNH</strain>
    </source>
</reference>
<proteinExistence type="inferred from homology"/>
<dbReference type="PANTHER" id="PTHR31793:SF27">
    <property type="entry name" value="NOVEL THIOESTERASE SUPERFAMILY DOMAIN AND SAPOSIN A-TYPE DOMAIN CONTAINING PROTEIN (0610012H03RIK)"/>
    <property type="match status" value="1"/>
</dbReference>
<evidence type="ECO:0000313" key="3">
    <source>
        <dbReference type="EMBL" id="KAK3267177.1"/>
    </source>
</evidence>
<evidence type="ECO:0000256" key="1">
    <source>
        <dbReference type="ARBA" id="ARBA00005953"/>
    </source>
</evidence>